<dbReference type="AlphaFoldDB" id="A0AAY5JZ19"/>
<reference evidence="10 11" key="1">
    <citation type="submission" date="2020-02" db="EMBL/GenBank/DDBJ databases">
        <title>Esox lucius (northern pike) genome, fEsoLuc1, primary haplotype.</title>
        <authorList>
            <person name="Myers G."/>
            <person name="Karagic N."/>
            <person name="Meyer A."/>
            <person name="Pippel M."/>
            <person name="Reichard M."/>
            <person name="Winkler S."/>
            <person name="Tracey A."/>
            <person name="Sims Y."/>
            <person name="Howe K."/>
            <person name="Rhie A."/>
            <person name="Formenti G."/>
            <person name="Durbin R."/>
            <person name="Fedrigo O."/>
            <person name="Jarvis E.D."/>
        </authorList>
    </citation>
    <scope>NUCLEOTIDE SEQUENCE [LARGE SCALE GENOMIC DNA]</scope>
</reference>
<gene>
    <name evidence="10" type="primary">APMAP</name>
</gene>
<comment type="similarity">
    <text evidence="2">Belongs to the strictosidine synthase family.</text>
</comment>
<feature type="transmembrane region" description="Helical" evidence="8">
    <location>
        <begin position="37"/>
        <end position="60"/>
    </location>
</feature>
<evidence type="ECO:0000256" key="1">
    <source>
        <dbReference type="ARBA" id="ARBA00004167"/>
    </source>
</evidence>
<dbReference type="Pfam" id="PF03088">
    <property type="entry name" value="Str_synth"/>
    <property type="match status" value="1"/>
</dbReference>
<dbReference type="Gene3D" id="2.120.10.30">
    <property type="entry name" value="TolB, C-terminal domain"/>
    <property type="match status" value="1"/>
</dbReference>
<evidence type="ECO:0000313" key="10">
    <source>
        <dbReference type="Ensembl" id="ENSELUP00000081803.1"/>
    </source>
</evidence>
<dbReference type="GeneTree" id="ENSGT00440000039984"/>
<evidence type="ECO:0000256" key="5">
    <source>
        <dbReference type="ARBA" id="ARBA00022989"/>
    </source>
</evidence>
<evidence type="ECO:0000256" key="7">
    <source>
        <dbReference type="ARBA" id="ARBA00023180"/>
    </source>
</evidence>
<dbReference type="InterPro" id="IPR018119">
    <property type="entry name" value="Strictosidine_synth_cons-reg"/>
</dbReference>
<dbReference type="GO" id="GO:0004064">
    <property type="term" value="F:arylesterase activity"/>
    <property type="evidence" value="ECO:0007669"/>
    <property type="project" value="TreeGrafter"/>
</dbReference>
<evidence type="ECO:0000259" key="9">
    <source>
        <dbReference type="Pfam" id="PF03088"/>
    </source>
</evidence>
<dbReference type="GO" id="GO:0016020">
    <property type="term" value="C:membrane"/>
    <property type="evidence" value="ECO:0007669"/>
    <property type="project" value="UniProtKB-SubCell"/>
</dbReference>
<evidence type="ECO:0000256" key="6">
    <source>
        <dbReference type="ARBA" id="ARBA00023136"/>
    </source>
</evidence>
<organism evidence="10 11">
    <name type="scientific">Esox lucius</name>
    <name type="common">Northern pike</name>
    <dbReference type="NCBI Taxonomy" id="8010"/>
    <lineage>
        <taxon>Eukaryota</taxon>
        <taxon>Metazoa</taxon>
        <taxon>Chordata</taxon>
        <taxon>Craniata</taxon>
        <taxon>Vertebrata</taxon>
        <taxon>Euteleostomi</taxon>
        <taxon>Actinopterygii</taxon>
        <taxon>Neopterygii</taxon>
        <taxon>Teleostei</taxon>
        <taxon>Protacanthopterygii</taxon>
        <taxon>Esociformes</taxon>
        <taxon>Esocidae</taxon>
        <taxon>Esox</taxon>
    </lineage>
</organism>
<feature type="domain" description="Strictosidine synthase conserved region" evidence="9">
    <location>
        <begin position="161"/>
        <end position="247"/>
    </location>
</feature>
<dbReference type="PANTHER" id="PTHR10426:SF130">
    <property type="entry name" value="ADIPOCYTE PLASMA MEMBRANE-ASSOCIATED PROTEIN"/>
    <property type="match status" value="1"/>
</dbReference>
<proteinExistence type="inferred from homology"/>
<evidence type="ECO:0000256" key="3">
    <source>
        <dbReference type="ARBA" id="ARBA00015678"/>
    </source>
</evidence>
<keyword evidence="11" id="KW-1185">Reference proteome</keyword>
<name>A0AAY5JZ19_ESOLU</name>
<evidence type="ECO:0000256" key="4">
    <source>
        <dbReference type="ARBA" id="ARBA00022692"/>
    </source>
</evidence>
<keyword evidence="4 8" id="KW-0812">Transmembrane</keyword>
<dbReference type="SUPFAM" id="SSF63829">
    <property type="entry name" value="Calcium-dependent phosphotriesterase"/>
    <property type="match status" value="1"/>
</dbReference>
<protein>
    <recommendedName>
        <fullName evidence="3">Adipocyte plasma membrane-associated protein</fullName>
    </recommendedName>
</protein>
<keyword evidence="6 8" id="KW-0472">Membrane</keyword>
<dbReference type="Pfam" id="PF20067">
    <property type="entry name" value="SSL_N"/>
    <property type="match status" value="1"/>
</dbReference>
<evidence type="ECO:0000256" key="2">
    <source>
        <dbReference type="ARBA" id="ARBA00009191"/>
    </source>
</evidence>
<evidence type="ECO:0000313" key="11">
    <source>
        <dbReference type="Proteomes" id="UP000265140"/>
    </source>
</evidence>
<dbReference type="Proteomes" id="UP000265140">
    <property type="component" value="Chromosome 6"/>
</dbReference>
<keyword evidence="7" id="KW-0325">Glycoprotein</keyword>
<dbReference type="Ensembl" id="ENSELUT00000106589.1">
    <property type="protein sequence ID" value="ENSELUP00000081803.1"/>
    <property type="gene ID" value="ENSELUG00000037855.1"/>
</dbReference>
<reference evidence="10" key="3">
    <citation type="submission" date="2025-09" db="UniProtKB">
        <authorList>
            <consortium name="Ensembl"/>
        </authorList>
    </citation>
    <scope>IDENTIFICATION</scope>
</reference>
<dbReference type="GO" id="GO:0012505">
    <property type="term" value="C:endomembrane system"/>
    <property type="evidence" value="ECO:0007669"/>
    <property type="project" value="TreeGrafter"/>
</dbReference>
<reference evidence="10" key="2">
    <citation type="submission" date="2025-08" db="UniProtKB">
        <authorList>
            <consortium name="Ensembl"/>
        </authorList>
    </citation>
    <scope>IDENTIFICATION</scope>
</reference>
<dbReference type="InterPro" id="IPR011042">
    <property type="entry name" value="6-blade_b-propeller_TolB-like"/>
</dbReference>
<comment type="subcellular location">
    <subcellularLocation>
        <location evidence="1">Membrane</location>
        <topology evidence="1">Single-pass membrane protein</topology>
    </subcellularLocation>
</comment>
<accession>A0AAY5JZ19</accession>
<dbReference type="PANTHER" id="PTHR10426">
    <property type="entry name" value="STRICTOSIDINE SYNTHASE-RELATED"/>
    <property type="match status" value="1"/>
</dbReference>
<keyword evidence="5 8" id="KW-1133">Transmembrane helix</keyword>
<evidence type="ECO:0000256" key="8">
    <source>
        <dbReference type="SAM" id="Phobius"/>
    </source>
</evidence>
<sequence length="376" mass="42125">MNEPEGLRFRRLNRPQIITDELQEPQYKGTSTYSGKVFRVTLVTLGGCLILPLLVVIFLLESPIQPEVLSLNEPPLLSGCYEPNFKLREAQRLFEDQLVGPESIANFGDVLYTGTADGKIVKIVGKTISVVARLGKPPCGKVTNLVAAGQMVGGRRLSFVNDLDVTQDGRKVYFTDSSSRWQRRDYLHLIMEATADGRVLEYDTETKEVTVLMENLRFANGIQLFPDEESVLVAETTMARIRRVHVSGLNKGGMDTFVENLPGFPDNIRRSSSGGYWVAMSAVRPNPGFSLLDFLSQKPWIKKLIFKLFSQDTLMKFVPRYSLVLELQESGACARSFHDPHGMVAAYISEAHEHDGHLYLGSFRSPYLCKLDLSKV</sequence>